<comment type="subcellular location">
    <subcellularLocation>
        <location evidence="1">Membrane</location>
        <topology evidence="1">Multi-pass membrane protein</topology>
    </subcellularLocation>
</comment>
<organism evidence="7 8">
    <name type="scientific">Diploptera punctata</name>
    <name type="common">Pacific beetle cockroach</name>
    <dbReference type="NCBI Taxonomy" id="6984"/>
    <lineage>
        <taxon>Eukaryota</taxon>
        <taxon>Metazoa</taxon>
        <taxon>Ecdysozoa</taxon>
        <taxon>Arthropoda</taxon>
        <taxon>Hexapoda</taxon>
        <taxon>Insecta</taxon>
        <taxon>Pterygota</taxon>
        <taxon>Neoptera</taxon>
        <taxon>Polyneoptera</taxon>
        <taxon>Dictyoptera</taxon>
        <taxon>Blattodea</taxon>
        <taxon>Blaberoidea</taxon>
        <taxon>Blaberidae</taxon>
        <taxon>Diplopterinae</taxon>
        <taxon>Diploptera</taxon>
    </lineage>
</organism>
<dbReference type="Gene3D" id="1.20.1740.10">
    <property type="entry name" value="Amino acid/polyamine transporter I"/>
    <property type="match status" value="1"/>
</dbReference>
<evidence type="ECO:0000313" key="8">
    <source>
        <dbReference type="Proteomes" id="UP001233999"/>
    </source>
</evidence>
<feature type="domain" description="Amino acid permease/ SLC12A" evidence="6">
    <location>
        <begin position="61"/>
        <end position="274"/>
    </location>
</feature>
<evidence type="ECO:0000256" key="1">
    <source>
        <dbReference type="ARBA" id="ARBA00004141"/>
    </source>
</evidence>
<protein>
    <recommendedName>
        <fullName evidence="6">Amino acid permease/ SLC12A domain-containing protein</fullName>
    </recommendedName>
</protein>
<keyword evidence="3 5" id="KW-1133">Transmembrane helix</keyword>
<dbReference type="Proteomes" id="UP001233999">
    <property type="component" value="Unassembled WGS sequence"/>
</dbReference>
<reference evidence="7" key="2">
    <citation type="submission" date="2023-05" db="EMBL/GenBank/DDBJ databases">
        <authorList>
            <person name="Fouks B."/>
        </authorList>
    </citation>
    <scope>NUCLEOTIDE SEQUENCE</scope>
    <source>
        <strain evidence="7">Stay&amp;Tobe</strain>
        <tissue evidence="7">Testes</tissue>
    </source>
</reference>
<evidence type="ECO:0000256" key="5">
    <source>
        <dbReference type="SAM" id="Phobius"/>
    </source>
</evidence>
<dbReference type="GO" id="GO:0055078">
    <property type="term" value="P:sodium ion homeostasis"/>
    <property type="evidence" value="ECO:0007669"/>
    <property type="project" value="TreeGrafter"/>
</dbReference>
<evidence type="ECO:0000256" key="4">
    <source>
        <dbReference type="ARBA" id="ARBA00023136"/>
    </source>
</evidence>
<sequence>MNRELKEKFEKDVKVVKTQDGFEILRYLGGRLSSTQRPSSPPGGGVASEAEGIVKFGWIKGVLVRNLLNIWGVMLFLRLSWVVGQAGIGQGLLLITATSVVTSITALSMSAISTNGVIKGGGTYYMISRSLGPEFGGSIGLIFSLANAVACAMYVVGFCESMSDLLKTFSVSIVDGGLNDMRIMGSITIMVLLGIVVVGMEWEAKAQLGLLVILLIAILDFVIGTFIGPRNDEMKAKGFLGYDTRLISENFFPDYRPFEGVEHNFFSVFSISSLQQLEFWLVLTYLETYWIHKVPFLKELCFPLY</sequence>
<evidence type="ECO:0000256" key="2">
    <source>
        <dbReference type="ARBA" id="ARBA00022692"/>
    </source>
</evidence>
<dbReference type="AlphaFoldDB" id="A0AAD8EFP2"/>
<dbReference type="GO" id="GO:0006884">
    <property type="term" value="P:cell volume homeostasis"/>
    <property type="evidence" value="ECO:0007669"/>
    <property type="project" value="TreeGrafter"/>
</dbReference>
<evidence type="ECO:0000259" key="6">
    <source>
        <dbReference type="Pfam" id="PF00324"/>
    </source>
</evidence>
<feature type="transmembrane region" description="Helical" evidence="5">
    <location>
        <begin position="206"/>
        <end position="227"/>
    </location>
</feature>
<dbReference type="InterPro" id="IPR004841">
    <property type="entry name" value="AA-permease/SLC12A_dom"/>
</dbReference>
<dbReference type="FunFam" id="1.20.1740.10:FF:000114">
    <property type="entry name" value="Solute carrier family 12 member 1"/>
    <property type="match status" value="1"/>
</dbReference>
<dbReference type="PANTHER" id="PTHR11827:SF103">
    <property type="entry name" value="SODIUM CHLORIDE COTRANSPORTER 69, ISOFORM E"/>
    <property type="match status" value="1"/>
</dbReference>
<keyword evidence="4 5" id="KW-0472">Membrane</keyword>
<feature type="transmembrane region" description="Helical" evidence="5">
    <location>
        <begin position="180"/>
        <end position="200"/>
    </location>
</feature>
<evidence type="ECO:0000313" key="7">
    <source>
        <dbReference type="EMBL" id="KAJ9588119.1"/>
    </source>
</evidence>
<gene>
    <name evidence="7" type="ORF">L9F63_018510</name>
</gene>
<dbReference type="GO" id="GO:0008511">
    <property type="term" value="F:sodium:potassium:chloride symporter activity"/>
    <property type="evidence" value="ECO:0007669"/>
    <property type="project" value="TreeGrafter"/>
</dbReference>
<evidence type="ECO:0000256" key="3">
    <source>
        <dbReference type="ARBA" id="ARBA00022989"/>
    </source>
</evidence>
<feature type="transmembrane region" description="Helical" evidence="5">
    <location>
        <begin position="138"/>
        <end position="159"/>
    </location>
</feature>
<name>A0AAD8EFP2_DIPPU</name>
<accession>A0AAD8EFP2</accession>
<keyword evidence="2 5" id="KW-0812">Transmembrane</keyword>
<reference evidence="7" key="1">
    <citation type="journal article" date="2023" name="IScience">
        <title>Live-bearing cockroach genome reveals convergent evolutionary mechanisms linked to viviparity in insects and beyond.</title>
        <authorList>
            <person name="Fouks B."/>
            <person name="Harrison M.C."/>
            <person name="Mikhailova A.A."/>
            <person name="Marchal E."/>
            <person name="English S."/>
            <person name="Carruthers M."/>
            <person name="Jennings E.C."/>
            <person name="Chiamaka E.L."/>
            <person name="Frigard R.A."/>
            <person name="Pippel M."/>
            <person name="Attardo G.M."/>
            <person name="Benoit J.B."/>
            <person name="Bornberg-Bauer E."/>
            <person name="Tobe S.S."/>
        </authorList>
    </citation>
    <scope>NUCLEOTIDE SEQUENCE</scope>
    <source>
        <strain evidence="7">Stay&amp;Tobe</strain>
    </source>
</reference>
<feature type="transmembrane region" description="Helical" evidence="5">
    <location>
        <begin position="91"/>
        <end position="118"/>
    </location>
</feature>
<proteinExistence type="predicted"/>
<dbReference type="InterPro" id="IPR004842">
    <property type="entry name" value="SLC12A_fam"/>
</dbReference>
<dbReference type="Pfam" id="PF00324">
    <property type="entry name" value="AA_permease"/>
    <property type="match status" value="1"/>
</dbReference>
<feature type="transmembrane region" description="Helical" evidence="5">
    <location>
        <begin position="67"/>
        <end position="84"/>
    </location>
</feature>
<dbReference type="GO" id="GO:0055075">
    <property type="term" value="P:potassium ion homeostasis"/>
    <property type="evidence" value="ECO:0007669"/>
    <property type="project" value="TreeGrafter"/>
</dbReference>
<keyword evidence="8" id="KW-1185">Reference proteome</keyword>
<dbReference type="EMBL" id="JASPKZ010005710">
    <property type="protein sequence ID" value="KAJ9588119.1"/>
    <property type="molecule type" value="Genomic_DNA"/>
</dbReference>
<dbReference type="GO" id="GO:0055064">
    <property type="term" value="P:chloride ion homeostasis"/>
    <property type="evidence" value="ECO:0007669"/>
    <property type="project" value="TreeGrafter"/>
</dbReference>
<dbReference type="GO" id="GO:0016020">
    <property type="term" value="C:membrane"/>
    <property type="evidence" value="ECO:0007669"/>
    <property type="project" value="UniProtKB-SubCell"/>
</dbReference>
<comment type="caution">
    <text evidence="7">The sequence shown here is derived from an EMBL/GenBank/DDBJ whole genome shotgun (WGS) entry which is preliminary data.</text>
</comment>
<dbReference type="GO" id="GO:1990573">
    <property type="term" value="P:potassium ion import across plasma membrane"/>
    <property type="evidence" value="ECO:0007669"/>
    <property type="project" value="TreeGrafter"/>
</dbReference>
<dbReference type="PANTHER" id="PTHR11827">
    <property type="entry name" value="SOLUTE CARRIER FAMILY 12, CATION COTRANSPORTERS"/>
    <property type="match status" value="1"/>
</dbReference>
<feature type="non-terminal residue" evidence="7">
    <location>
        <position position="1"/>
    </location>
</feature>